<feature type="transmembrane region" description="Helical" evidence="5">
    <location>
        <begin position="167"/>
        <end position="191"/>
    </location>
</feature>
<dbReference type="InterPro" id="IPR004031">
    <property type="entry name" value="PMP22/EMP/MP20/Claudin"/>
</dbReference>
<name>A0A8W8NQS8_MAGGI</name>
<evidence type="ECO:0000256" key="3">
    <source>
        <dbReference type="ARBA" id="ARBA00022989"/>
    </source>
</evidence>
<dbReference type="Proteomes" id="UP000005408">
    <property type="component" value="Unassembled WGS sequence"/>
</dbReference>
<accession>A0A8W8NQS8</accession>
<sequence>MSCCTKCGVPKPRVLTLVLLSVAIIVQAVSLALPEWSAIDTMYYQYPVKAYQNLWRESFIEDGGGNAFPKEESKIQNDWKKTVQKVEITCLVAGLVGMFLLLLSSVTNKLVTLSGVCRLLGICFSALAGIEVLVGSLLYKYQHKEIFSILAKDPKNEYPTEKLELSYGFYTSVASGALYGFVVVFELVVLIKNHVKYEKEANAVRSLN</sequence>
<keyword evidence="4 5" id="KW-0472">Membrane</keyword>
<dbReference type="GO" id="GO:0016020">
    <property type="term" value="C:membrane"/>
    <property type="evidence" value="ECO:0007669"/>
    <property type="project" value="UniProtKB-SubCell"/>
</dbReference>
<evidence type="ECO:0000313" key="7">
    <source>
        <dbReference type="Proteomes" id="UP000005408"/>
    </source>
</evidence>
<keyword evidence="3 5" id="KW-1133">Transmembrane helix</keyword>
<reference evidence="6" key="1">
    <citation type="submission" date="2022-08" db="UniProtKB">
        <authorList>
            <consortium name="EnsemblMetazoa"/>
        </authorList>
    </citation>
    <scope>IDENTIFICATION</scope>
    <source>
        <strain evidence="6">05x7-T-G4-1.051#20</strain>
    </source>
</reference>
<evidence type="ECO:0000256" key="4">
    <source>
        <dbReference type="ARBA" id="ARBA00023136"/>
    </source>
</evidence>
<organism evidence="6 7">
    <name type="scientific">Magallana gigas</name>
    <name type="common">Pacific oyster</name>
    <name type="synonym">Crassostrea gigas</name>
    <dbReference type="NCBI Taxonomy" id="29159"/>
    <lineage>
        <taxon>Eukaryota</taxon>
        <taxon>Metazoa</taxon>
        <taxon>Spiralia</taxon>
        <taxon>Lophotrochozoa</taxon>
        <taxon>Mollusca</taxon>
        <taxon>Bivalvia</taxon>
        <taxon>Autobranchia</taxon>
        <taxon>Pteriomorphia</taxon>
        <taxon>Ostreida</taxon>
        <taxon>Ostreoidea</taxon>
        <taxon>Ostreidae</taxon>
        <taxon>Magallana</taxon>
    </lineage>
</organism>
<feature type="transmembrane region" description="Helical" evidence="5">
    <location>
        <begin position="119"/>
        <end position="139"/>
    </location>
</feature>
<evidence type="ECO:0000256" key="2">
    <source>
        <dbReference type="ARBA" id="ARBA00022692"/>
    </source>
</evidence>
<comment type="subcellular location">
    <subcellularLocation>
        <location evidence="1">Membrane</location>
        <topology evidence="1">Multi-pass membrane protein</topology>
    </subcellularLocation>
</comment>
<dbReference type="EnsemblMetazoa" id="G6346.1">
    <property type="protein sequence ID" value="G6346.1:cds"/>
    <property type="gene ID" value="G6346"/>
</dbReference>
<protein>
    <submittedName>
        <fullName evidence="6">Uncharacterized protein</fullName>
    </submittedName>
</protein>
<proteinExistence type="predicted"/>
<evidence type="ECO:0000256" key="5">
    <source>
        <dbReference type="SAM" id="Phobius"/>
    </source>
</evidence>
<dbReference type="AlphaFoldDB" id="A0A8W8NQS8"/>
<dbReference type="Pfam" id="PF00822">
    <property type="entry name" value="PMP22_Claudin"/>
    <property type="match status" value="1"/>
</dbReference>
<evidence type="ECO:0000256" key="1">
    <source>
        <dbReference type="ARBA" id="ARBA00004141"/>
    </source>
</evidence>
<evidence type="ECO:0000313" key="6">
    <source>
        <dbReference type="EnsemblMetazoa" id="G6346.1:cds"/>
    </source>
</evidence>
<feature type="transmembrane region" description="Helical" evidence="5">
    <location>
        <begin position="86"/>
        <end position="107"/>
    </location>
</feature>
<keyword evidence="7" id="KW-1185">Reference proteome</keyword>
<dbReference type="Gene3D" id="1.20.140.150">
    <property type="match status" value="1"/>
</dbReference>
<keyword evidence="2 5" id="KW-0812">Transmembrane</keyword>